<reference evidence="3 4" key="1">
    <citation type="submission" date="2019-03" db="EMBL/GenBank/DDBJ databases">
        <authorList>
            <person name="Gaulin E."/>
            <person name="Dumas B."/>
        </authorList>
    </citation>
    <scope>NUCLEOTIDE SEQUENCE [LARGE SCALE GENOMIC DNA]</scope>
    <source>
        <strain evidence="3">CBS 568.67</strain>
    </source>
</reference>
<organism evidence="3 4">
    <name type="scientific">Aphanomyces stellatus</name>
    <dbReference type="NCBI Taxonomy" id="120398"/>
    <lineage>
        <taxon>Eukaryota</taxon>
        <taxon>Sar</taxon>
        <taxon>Stramenopiles</taxon>
        <taxon>Oomycota</taxon>
        <taxon>Saprolegniomycetes</taxon>
        <taxon>Saprolegniales</taxon>
        <taxon>Verrucalvaceae</taxon>
        <taxon>Aphanomyces</taxon>
    </lineage>
</organism>
<protein>
    <submittedName>
        <fullName evidence="3">Aste57867_3813 protein</fullName>
    </submittedName>
</protein>
<dbReference type="Proteomes" id="UP000332933">
    <property type="component" value="Unassembled WGS sequence"/>
</dbReference>
<feature type="compositionally biased region" description="Polar residues" evidence="1">
    <location>
        <begin position="158"/>
        <end position="179"/>
    </location>
</feature>
<dbReference type="EMBL" id="CAADRA010000755">
    <property type="protein sequence ID" value="VFT80962.1"/>
    <property type="molecule type" value="Genomic_DNA"/>
</dbReference>
<evidence type="ECO:0000313" key="2">
    <source>
        <dbReference type="EMBL" id="KAF0714561.1"/>
    </source>
</evidence>
<accession>A0A485KCU2</accession>
<keyword evidence="4" id="KW-1185">Reference proteome</keyword>
<dbReference type="AlphaFoldDB" id="A0A485KCU2"/>
<name>A0A485KCU2_9STRA</name>
<gene>
    <name evidence="3" type="primary">Aste57867_3813</name>
    <name evidence="2" type="ORF">As57867_003802</name>
    <name evidence="3" type="ORF">ASTE57867_3813</name>
</gene>
<proteinExistence type="predicted"/>
<dbReference type="EMBL" id="VJMH01000755">
    <property type="protein sequence ID" value="KAF0714561.1"/>
    <property type="molecule type" value="Genomic_DNA"/>
</dbReference>
<dbReference type="OrthoDB" id="167134at2759"/>
<feature type="region of interest" description="Disordered" evidence="1">
    <location>
        <begin position="141"/>
        <end position="179"/>
    </location>
</feature>
<evidence type="ECO:0000313" key="4">
    <source>
        <dbReference type="Proteomes" id="UP000332933"/>
    </source>
</evidence>
<sequence>MMGGAWLNSDGANAVALDEDGKVPDFDVMNPLDDVDDYFGANPPQKNEFTYWWWSQLLQSTHYLQEFVSDSIGSLDLNHGYYDQNHPVAFVYEDKKLMVLVLFETKEKAMDFDSIFRSEYQTIGSPLDNLTILSNVDQEARPSNESNLRRVTFGDYNPSDSASPQETMSQISSSGVSFSDPSIEEFRYQRIENESAFEFMGKAEKAFLMSKQYCDKYPSCKKFKADMNNILALSHTMHAYFDALDRPIPLFKLDAESVEEEAANGRYKVTLRVTVLNHECKNAVFGRLKDGSSRTDDPLIMKTYVHVENPEHFATASNGRANKFKRPGIVILAWILLLRDNTFHQ</sequence>
<evidence type="ECO:0000313" key="3">
    <source>
        <dbReference type="EMBL" id="VFT80962.1"/>
    </source>
</evidence>
<evidence type="ECO:0000256" key="1">
    <source>
        <dbReference type="SAM" id="MobiDB-lite"/>
    </source>
</evidence>
<reference evidence="2" key="2">
    <citation type="submission" date="2019-06" db="EMBL/GenBank/DDBJ databases">
        <title>Genomics analysis of Aphanomyces spp. identifies a new class of oomycete effector associated with host adaptation.</title>
        <authorList>
            <person name="Gaulin E."/>
        </authorList>
    </citation>
    <scope>NUCLEOTIDE SEQUENCE</scope>
    <source>
        <strain evidence="2">CBS 578.67</strain>
    </source>
</reference>